<sequence length="231" mass="24310">MTITQKITELPPAPDPAIDSPSEFSQKAANSVLAQRALPGELNNFAIQANAVAADVSAKSITASSAAQLATAAASDVVKLAGVNAWVSGATYQKNAAVISQLNFQTYRRRVAGAGTTDPANDSTNWTMLTGDGAFVPQPVAASSINLALGNYFTRTQSASQTYTFDNCPHDGYSFTLELTVTGGTATLPASVRTPDDMPYVLTVNKVHELMFVTSNRGARWRLAAATNYSV</sequence>
<reference evidence="1" key="1">
    <citation type="submission" date="2014-10" db="EMBL/GenBank/DDBJ databases">
        <title>Massilia sp. genome.</title>
        <authorList>
            <person name="Xu B."/>
            <person name="Dai L."/>
            <person name="Huang Z."/>
        </authorList>
    </citation>
    <scope>NUCLEOTIDE SEQUENCE [LARGE SCALE GENOMIC DNA]</scope>
    <source>
        <strain evidence="1">CFS-1</strain>
    </source>
</reference>
<evidence type="ECO:0000313" key="1">
    <source>
        <dbReference type="EMBL" id="RNF32715.1"/>
    </source>
</evidence>
<proteinExistence type="predicted"/>
<dbReference type="RefSeq" id="WP_123067596.1">
    <property type="nucleotide sequence ID" value="NZ_JSAB01000004.1"/>
</dbReference>
<name>A0A422QRX9_9BURK</name>
<dbReference type="Proteomes" id="UP000283254">
    <property type="component" value="Unassembled WGS sequence"/>
</dbReference>
<dbReference type="OrthoDB" id="8544153at2"/>
<comment type="caution">
    <text evidence="1">The sequence shown here is derived from an EMBL/GenBank/DDBJ whole genome shotgun (WGS) entry which is preliminary data.</text>
</comment>
<evidence type="ECO:0000313" key="2">
    <source>
        <dbReference type="Proteomes" id="UP000283254"/>
    </source>
</evidence>
<dbReference type="EMBL" id="JSAB01000004">
    <property type="protein sequence ID" value="RNF32715.1"/>
    <property type="molecule type" value="Genomic_DNA"/>
</dbReference>
<organism evidence="1 2">
    <name type="scientific">Massilia aurea</name>
    <dbReference type="NCBI Taxonomy" id="373040"/>
    <lineage>
        <taxon>Bacteria</taxon>
        <taxon>Pseudomonadati</taxon>
        <taxon>Pseudomonadota</taxon>
        <taxon>Betaproteobacteria</taxon>
        <taxon>Burkholderiales</taxon>
        <taxon>Oxalobacteraceae</taxon>
        <taxon>Telluria group</taxon>
        <taxon>Massilia</taxon>
    </lineage>
</organism>
<dbReference type="AlphaFoldDB" id="A0A422QRX9"/>
<gene>
    <name evidence="1" type="ORF">NM04_00485</name>
</gene>
<keyword evidence="2" id="KW-1185">Reference proteome</keyword>
<accession>A0A422QRX9</accession>
<protein>
    <submittedName>
        <fullName evidence="1">Uncharacterized protein</fullName>
    </submittedName>
</protein>